<evidence type="ECO:0000256" key="3">
    <source>
        <dbReference type="ARBA" id="ARBA00023002"/>
    </source>
</evidence>
<dbReference type="GO" id="GO:0016491">
    <property type="term" value="F:oxidoreductase activity"/>
    <property type="evidence" value="ECO:0007669"/>
    <property type="project" value="UniProtKB-KW"/>
</dbReference>
<sequence length="255" mass="26825">MTASTVLILGGTGEGRRLADLLRVELPGAHVVSSLAGRIATPRHPAGSVRVGGFGGVGGLATWLREHRVCAVVDATHPFAARISAAAAEATAACGVPLLALRRRAWSPGSGDDWRCVDSMEEAAALVRTIASRVLLTVGRQELGAFAGDRHTWFLARCVDHPDPPLPARVEVLLDRGPYTVAAERALLDERGIDAVVTKNSGGPATAAKLTAARERALPVVMVRRPACPHDVPEVSDVDAAVAWVRHRLAVPADH</sequence>
<dbReference type="PROSITE" id="PS51014">
    <property type="entry name" value="COBK_CBIJ"/>
    <property type="match status" value="1"/>
</dbReference>
<comment type="pathway">
    <text evidence="1">Cofactor biosynthesis; adenosylcobalamin biosynthesis.</text>
</comment>
<accession>A0ABU2H837</accession>
<dbReference type="PANTHER" id="PTHR36925:SF1">
    <property type="entry name" value="COBALT-PRECORRIN-6A REDUCTASE"/>
    <property type="match status" value="1"/>
</dbReference>
<name>A0ABU2H837_9ACTN</name>
<evidence type="ECO:0000256" key="1">
    <source>
        <dbReference type="ARBA" id="ARBA00004953"/>
    </source>
</evidence>
<proteinExistence type="predicted"/>
<keyword evidence="3 4" id="KW-0560">Oxidoreductase</keyword>
<organism evidence="4 5">
    <name type="scientific">Lipingzhangella rawalii</name>
    <dbReference type="NCBI Taxonomy" id="2055835"/>
    <lineage>
        <taxon>Bacteria</taxon>
        <taxon>Bacillati</taxon>
        <taxon>Actinomycetota</taxon>
        <taxon>Actinomycetes</taxon>
        <taxon>Streptosporangiales</taxon>
        <taxon>Nocardiopsidaceae</taxon>
        <taxon>Lipingzhangella</taxon>
    </lineage>
</organism>
<evidence type="ECO:0000313" key="5">
    <source>
        <dbReference type="Proteomes" id="UP001250214"/>
    </source>
</evidence>
<comment type="caution">
    <text evidence="4">The sequence shown here is derived from an EMBL/GenBank/DDBJ whole genome shotgun (WGS) entry which is preliminary data.</text>
</comment>
<dbReference type="NCBIfam" id="NF005968">
    <property type="entry name" value="PRK08057.1-2"/>
    <property type="match status" value="1"/>
</dbReference>
<reference evidence="5" key="1">
    <citation type="submission" date="2023-07" db="EMBL/GenBank/DDBJ databases">
        <title>Novel species in the genus Lipingzhangella isolated from Sambhar Salt Lake.</title>
        <authorList>
            <person name="Jiya N."/>
            <person name="Kajale S."/>
            <person name="Sharma A."/>
        </authorList>
    </citation>
    <scope>NUCLEOTIDE SEQUENCE [LARGE SCALE GENOMIC DNA]</scope>
    <source>
        <strain evidence="5">LS1_29</strain>
    </source>
</reference>
<evidence type="ECO:0000256" key="2">
    <source>
        <dbReference type="ARBA" id="ARBA00022573"/>
    </source>
</evidence>
<keyword evidence="5" id="KW-1185">Reference proteome</keyword>
<dbReference type="RefSeq" id="WP_310912567.1">
    <property type="nucleotide sequence ID" value="NZ_JAVLVT010000005.1"/>
</dbReference>
<evidence type="ECO:0000313" key="4">
    <source>
        <dbReference type="EMBL" id="MDS1271014.1"/>
    </source>
</evidence>
<protein>
    <submittedName>
        <fullName evidence="4">Cobalt-precorrin-6A reductase</fullName>
        <ecNumber evidence="4">1.3.1.106</ecNumber>
    </submittedName>
</protein>
<dbReference type="PANTHER" id="PTHR36925">
    <property type="entry name" value="COBALT-PRECORRIN-6A REDUCTASE"/>
    <property type="match status" value="1"/>
</dbReference>
<dbReference type="NCBIfam" id="TIGR00715">
    <property type="entry name" value="precor6x_red"/>
    <property type="match status" value="1"/>
</dbReference>
<dbReference type="EC" id="1.3.1.106" evidence="4"/>
<keyword evidence="2" id="KW-0169">Cobalamin biosynthesis</keyword>
<dbReference type="Proteomes" id="UP001250214">
    <property type="component" value="Unassembled WGS sequence"/>
</dbReference>
<gene>
    <name evidence="4" type="ORF">RIF23_11965</name>
</gene>
<dbReference type="EMBL" id="JAVLVT010000005">
    <property type="protein sequence ID" value="MDS1271014.1"/>
    <property type="molecule type" value="Genomic_DNA"/>
</dbReference>
<dbReference type="InterPro" id="IPR003723">
    <property type="entry name" value="Precorrin-6x_reduct"/>
</dbReference>
<dbReference type="Pfam" id="PF02571">
    <property type="entry name" value="CbiJ"/>
    <property type="match status" value="1"/>
</dbReference>